<reference evidence="1 2" key="2">
    <citation type="submission" date="2020-06" db="EMBL/GenBank/DDBJ databases">
        <title>Polyphasic characterization of a Rahnella strain isolated from tree sap.</title>
        <authorList>
            <person name="Kim I.S."/>
        </authorList>
    </citation>
    <scope>NUCLEOTIDE SEQUENCE [LARGE SCALE GENOMIC DNA]</scope>
    <source>
        <strain evidence="1 2">SAP-1</strain>
    </source>
</reference>
<dbReference type="AlphaFoldDB" id="A0A848MP19"/>
<sequence>MNNTSFPRLGVITIGQSPRADLTADLPVMLGERVTIIERGILDAFTLEEVNRRYPVGEQRPFLVSRMRNGDQVEIAEQDAEPLLDACINTMAEQDNVDVILVLCTGDLPQYPHLRCQVLSPKHIVRHFFAGINPPGKLIVMSPSAGQIANTRERWAQAGREIDSLSASPYQDQAALVAAGKQAVSLAGSLIYLDCMGYTLAHRQAIAEASGKRVIAARQVVFSAARLLLGS</sequence>
<evidence type="ECO:0000313" key="1">
    <source>
        <dbReference type="EMBL" id="NMP28916.1"/>
    </source>
</evidence>
<organism evidence="1 2">
    <name type="scientific">Rouxiella aceris</name>
    <dbReference type="NCBI Taxonomy" id="2703884"/>
    <lineage>
        <taxon>Bacteria</taxon>
        <taxon>Pseudomonadati</taxon>
        <taxon>Pseudomonadota</taxon>
        <taxon>Gammaproteobacteria</taxon>
        <taxon>Enterobacterales</taxon>
        <taxon>Yersiniaceae</taxon>
        <taxon>Rouxiella</taxon>
    </lineage>
</organism>
<gene>
    <name evidence="1" type="ORF">GW590_18820</name>
</gene>
<dbReference type="InterPro" id="IPR010843">
    <property type="entry name" value="Uncharacterised_AroM"/>
</dbReference>
<dbReference type="RefSeq" id="WP_169404629.1">
    <property type="nucleotide sequence ID" value="NZ_JAADJU010000011.1"/>
</dbReference>
<comment type="caution">
    <text evidence="1">The sequence shown here is derived from an EMBL/GenBank/DDBJ whole genome shotgun (WGS) entry which is preliminary data.</text>
</comment>
<keyword evidence="2" id="KW-1185">Reference proteome</keyword>
<protein>
    <submittedName>
        <fullName evidence="1">AroM family protein</fullName>
    </submittedName>
</protein>
<dbReference type="Proteomes" id="UP000585363">
    <property type="component" value="Unassembled WGS sequence"/>
</dbReference>
<accession>A0A848MP19</accession>
<dbReference type="EMBL" id="JAADJU010000011">
    <property type="protein sequence ID" value="NMP28916.1"/>
    <property type="molecule type" value="Genomic_DNA"/>
</dbReference>
<proteinExistence type="predicted"/>
<reference evidence="1 2" key="1">
    <citation type="submission" date="2020-01" db="EMBL/GenBank/DDBJ databases">
        <authorList>
            <person name="Lee S.D."/>
        </authorList>
    </citation>
    <scope>NUCLEOTIDE SEQUENCE [LARGE SCALE GENOMIC DNA]</scope>
    <source>
        <strain evidence="1 2">SAP-1</strain>
    </source>
</reference>
<dbReference type="Pfam" id="PF07302">
    <property type="entry name" value="AroM"/>
    <property type="match status" value="1"/>
</dbReference>
<evidence type="ECO:0000313" key="2">
    <source>
        <dbReference type="Proteomes" id="UP000585363"/>
    </source>
</evidence>
<name>A0A848MP19_9GAMM</name>